<organism evidence="2 3">
    <name type="scientific">Comamonas testosteroni</name>
    <name type="common">Pseudomonas testosteroni</name>
    <dbReference type="NCBI Taxonomy" id="285"/>
    <lineage>
        <taxon>Bacteria</taxon>
        <taxon>Pseudomonadati</taxon>
        <taxon>Pseudomonadota</taxon>
        <taxon>Betaproteobacteria</taxon>
        <taxon>Burkholderiales</taxon>
        <taxon>Comamonadaceae</taxon>
        <taxon>Comamonas</taxon>
    </lineage>
</organism>
<reference evidence="2 3" key="1">
    <citation type="journal article" date="2019" name="Microbiol. Resour. Announc.">
        <title>Draft Genome Sequence of Comamonas testosteroni TA441, a Bacterium That Has a Cryptic Phenol Degradation Gene Cluster.</title>
        <authorList>
            <person name="Arai H."/>
            <person name="Ishii M."/>
        </authorList>
    </citation>
    <scope>NUCLEOTIDE SEQUENCE [LARGE SCALE GENOMIC DNA]</scope>
    <source>
        <strain evidence="2 3">TA441</strain>
    </source>
</reference>
<accession>A0A5A7MFT1</accession>
<dbReference type="AlphaFoldDB" id="A0A5A7MFT1"/>
<comment type="caution">
    <text evidence="2">The sequence shown here is derived from an EMBL/GenBank/DDBJ whole genome shotgun (WGS) entry which is preliminary data.</text>
</comment>
<sequence length="59" mass="6283">MDSYNGRMTRLIAFIACIAFLVGAGVSVRAGMALAAVAYGLLGAYVLWTGLQMFLGPRR</sequence>
<evidence type="ECO:0000313" key="2">
    <source>
        <dbReference type="EMBL" id="GEQ76728.1"/>
    </source>
</evidence>
<evidence type="ECO:0000256" key="1">
    <source>
        <dbReference type="SAM" id="Phobius"/>
    </source>
</evidence>
<protein>
    <submittedName>
        <fullName evidence="2">Uncharacterized protein</fullName>
    </submittedName>
</protein>
<proteinExistence type="predicted"/>
<keyword evidence="1" id="KW-0472">Membrane</keyword>
<dbReference type="EMBL" id="BKBW01000007">
    <property type="protein sequence ID" value="GEQ76728.1"/>
    <property type="molecule type" value="Genomic_DNA"/>
</dbReference>
<keyword evidence="1" id="KW-1133">Transmembrane helix</keyword>
<gene>
    <name evidence="2" type="ORF">CTTA_3733</name>
</gene>
<dbReference type="Proteomes" id="UP000323105">
    <property type="component" value="Unassembled WGS sequence"/>
</dbReference>
<feature type="transmembrane region" description="Helical" evidence="1">
    <location>
        <begin position="37"/>
        <end position="55"/>
    </location>
</feature>
<name>A0A5A7MFT1_COMTE</name>
<keyword evidence="1" id="KW-0812">Transmembrane</keyword>
<evidence type="ECO:0000313" key="3">
    <source>
        <dbReference type="Proteomes" id="UP000323105"/>
    </source>
</evidence>